<protein>
    <submittedName>
        <fullName evidence="1">Uncharacterized protein</fullName>
    </submittedName>
</protein>
<comment type="caution">
    <text evidence="1">The sequence shown here is derived from an EMBL/GenBank/DDBJ whole genome shotgun (WGS) entry which is preliminary data.</text>
</comment>
<dbReference type="PANTHER" id="PTHR17985">
    <property type="entry name" value="SER/THR-RICH PROTEIN T10 IN DGCR REGION"/>
    <property type="match status" value="1"/>
</dbReference>
<dbReference type="Pfam" id="PF05742">
    <property type="entry name" value="TANGO2"/>
    <property type="match status" value="1"/>
</dbReference>
<gene>
    <name evidence="1" type="ORF">ZIOFF_022783</name>
</gene>
<keyword evidence="2" id="KW-1185">Reference proteome</keyword>
<dbReference type="Proteomes" id="UP000734854">
    <property type="component" value="Unassembled WGS sequence"/>
</dbReference>
<dbReference type="PANTHER" id="PTHR17985:SF8">
    <property type="entry name" value="TRANSPORT AND GOLGI ORGANIZATION PROTEIN 2 HOMOLOG"/>
    <property type="match status" value="1"/>
</dbReference>
<organism evidence="1 2">
    <name type="scientific">Zingiber officinale</name>
    <name type="common">Ginger</name>
    <name type="synonym">Amomum zingiber</name>
    <dbReference type="NCBI Taxonomy" id="94328"/>
    <lineage>
        <taxon>Eukaryota</taxon>
        <taxon>Viridiplantae</taxon>
        <taxon>Streptophyta</taxon>
        <taxon>Embryophyta</taxon>
        <taxon>Tracheophyta</taxon>
        <taxon>Spermatophyta</taxon>
        <taxon>Magnoliopsida</taxon>
        <taxon>Liliopsida</taxon>
        <taxon>Zingiberales</taxon>
        <taxon>Zingiberaceae</taxon>
        <taxon>Zingiber</taxon>
    </lineage>
</organism>
<evidence type="ECO:0000313" key="2">
    <source>
        <dbReference type="Proteomes" id="UP000734854"/>
    </source>
</evidence>
<accession>A0A8J5LHM1</accession>
<proteinExistence type="predicted"/>
<sequence>MCIVAWLWQDHPLYPLILLHNRDEFHDRYDETYAEDLNGVRPTDPVGWWGKGTKILGGRDGLCGGTWLGCTRDGRLAFLTNVLEPDVLPCARTRGDLPLRFLQGRMSPLEFAEELKEEANEYNGFNLIVADISAKLMVYVSNRPKGEPVTIQMVSPGLHVLSNAKLDTSWHKAQCLRTGFINLILNYGDEEVIHPKDMIEKLMCDTTKADRESLPNTGCDLDWELNLSSIFVEVKTKLGLYGTRSSAALTVKADGNVSFYEKYLENEVWKEHTVAYDTEKIR</sequence>
<dbReference type="InterPro" id="IPR008551">
    <property type="entry name" value="TANGO2"/>
</dbReference>
<dbReference type="EMBL" id="JACMSC010000006">
    <property type="protein sequence ID" value="KAG6519290.1"/>
    <property type="molecule type" value="Genomic_DNA"/>
</dbReference>
<dbReference type="AlphaFoldDB" id="A0A8J5LHM1"/>
<name>A0A8J5LHM1_ZINOF</name>
<evidence type="ECO:0000313" key="1">
    <source>
        <dbReference type="EMBL" id="KAG6519290.1"/>
    </source>
</evidence>
<reference evidence="1 2" key="1">
    <citation type="submission" date="2020-08" db="EMBL/GenBank/DDBJ databases">
        <title>Plant Genome Project.</title>
        <authorList>
            <person name="Zhang R.-G."/>
        </authorList>
    </citation>
    <scope>NUCLEOTIDE SEQUENCE [LARGE SCALE GENOMIC DNA]</scope>
    <source>
        <tissue evidence="1">Rhizome</tissue>
    </source>
</reference>